<feature type="domain" description="HTH tetR-type" evidence="5">
    <location>
        <begin position="6"/>
        <end position="66"/>
    </location>
</feature>
<dbReference type="GO" id="GO:0000976">
    <property type="term" value="F:transcription cis-regulatory region binding"/>
    <property type="evidence" value="ECO:0007669"/>
    <property type="project" value="TreeGrafter"/>
</dbReference>
<evidence type="ECO:0000313" key="7">
    <source>
        <dbReference type="Proteomes" id="UP000317982"/>
    </source>
</evidence>
<dbReference type="RefSeq" id="WP_142703829.1">
    <property type="nucleotide sequence ID" value="NZ_VIRS01000004.1"/>
</dbReference>
<evidence type="ECO:0000259" key="5">
    <source>
        <dbReference type="PROSITE" id="PS50977"/>
    </source>
</evidence>
<evidence type="ECO:0000256" key="3">
    <source>
        <dbReference type="ARBA" id="ARBA00023163"/>
    </source>
</evidence>
<dbReference type="AlphaFoldDB" id="A0A545AWD1"/>
<comment type="caution">
    <text evidence="6">The sequence shown here is derived from an EMBL/GenBank/DDBJ whole genome shotgun (WGS) entry which is preliminary data.</text>
</comment>
<organism evidence="6 7">
    <name type="scientific">Cryptosporangium phraense</name>
    <dbReference type="NCBI Taxonomy" id="2593070"/>
    <lineage>
        <taxon>Bacteria</taxon>
        <taxon>Bacillati</taxon>
        <taxon>Actinomycetota</taxon>
        <taxon>Actinomycetes</taxon>
        <taxon>Cryptosporangiales</taxon>
        <taxon>Cryptosporangiaceae</taxon>
        <taxon>Cryptosporangium</taxon>
    </lineage>
</organism>
<dbReference type="Gene3D" id="1.10.357.10">
    <property type="entry name" value="Tetracycline Repressor, domain 2"/>
    <property type="match status" value="1"/>
</dbReference>
<dbReference type="PROSITE" id="PS01081">
    <property type="entry name" value="HTH_TETR_1"/>
    <property type="match status" value="1"/>
</dbReference>
<evidence type="ECO:0000256" key="4">
    <source>
        <dbReference type="PROSITE-ProRule" id="PRU00335"/>
    </source>
</evidence>
<dbReference type="Pfam" id="PF00440">
    <property type="entry name" value="TetR_N"/>
    <property type="match status" value="1"/>
</dbReference>
<dbReference type="Proteomes" id="UP000317982">
    <property type="component" value="Unassembled WGS sequence"/>
</dbReference>
<accession>A0A545AWD1</accession>
<keyword evidence="1" id="KW-0805">Transcription regulation</keyword>
<evidence type="ECO:0000313" key="6">
    <source>
        <dbReference type="EMBL" id="TQS45636.1"/>
    </source>
</evidence>
<dbReference type="PANTHER" id="PTHR30055:SF238">
    <property type="entry name" value="MYCOFACTOCIN BIOSYNTHESIS TRANSCRIPTIONAL REGULATOR MFTR-RELATED"/>
    <property type="match status" value="1"/>
</dbReference>
<reference evidence="6 7" key="1">
    <citation type="submission" date="2019-07" db="EMBL/GenBank/DDBJ databases">
        <title>Cryptosporangium phraense sp. nov., isolated from plant litter.</title>
        <authorList>
            <person name="Suriyachadkun C."/>
        </authorList>
    </citation>
    <scope>NUCLEOTIDE SEQUENCE [LARGE SCALE GENOMIC DNA]</scope>
    <source>
        <strain evidence="6 7">A-T 5661</strain>
    </source>
</reference>
<dbReference type="OrthoDB" id="4746440at2"/>
<dbReference type="InParanoid" id="A0A545AWD1"/>
<dbReference type="PROSITE" id="PS50977">
    <property type="entry name" value="HTH_TETR_2"/>
    <property type="match status" value="1"/>
</dbReference>
<dbReference type="InterPro" id="IPR050109">
    <property type="entry name" value="HTH-type_TetR-like_transc_reg"/>
</dbReference>
<dbReference type="PANTHER" id="PTHR30055">
    <property type="entry name" value="HTH-TYPE TRANSCRIPTIONAL REGULATOR RUTR"/>
    <property type="match status" value="1"/>
</dbReference>
<dbReference type="InterPro" id="IPR001647">
    <property type="entry name" value="HTH_TetR"/>
</dbReference>
<dbReference type="PRINTS" id="PR00455">
    <property type="entry name" value="HTHTETR"/>
</dbReference>
<proteinExistence type="predicted"/>
<protein>
    <submittedName>
        <fullName evidence="6">TetR family transcriptional regulator</fullName>
    </submittedName>
</protein>
<dbReference type="EMBL" id="VIRS01000004">
    <property type="protein sequence ID" value="TQS45636.1"/>
    <property type="molecule type" value="Genomic_DNA"/>
</dbReference>
<dbReference type="InterPro" id="IPR023772">
    <property type="entry name" value="DNA-bd_HTH_TetR-type_CS"/>
</dbReference>
<dbReference type="GO" id="GO:0003700">
    <property type="term" value="F:DNA-binding transcription factor activity"/>
    <property type="evidence" value="ECO:0007669"/>
    <property type="project" value="TreeGrafter"/>
</dbReference>
<keyword evidence="2 4" id="KW-0238">DNA-binding</keyword>
<evidence type="ECO:0000256" key="2">
    <source>
        <dbReference type="ARBA" id="ARBA00023125"/>
    </source>
</evidence>
<keyword evidence="3" id="KW-0804">Transcription</keyword>
<feature type="DNA-binding region" description="H-T-H motif" evidence="4">
    <location>
        <begin position="29"/>
        <end position="48"/>
    </location>
</feature>
<dbReference type="SUPFAM" id="SSF46689">
    <property type="entry name" value="Homeodomain-like"/>
    <property type="match status" value="1"/>
</dbReference>
<keyword evidence="7" id="KW-1185">Reference proteome</keyword>
<gene>
    <name evidence="6" type="ORF">FL583_07880</name>
</gene>
<dbReference type="InterPro" id="IPR009057">
    <property type="entry name" value="Homeodomain-like_sf"/>
</dbReference>
<name>A0A545AWD1_9ACTN</name>
<evidence type="ECO:0000256" key="1">
    <source>
        <dbReference type="ARBA" id="ARBA00023015"/>
    </source>
</evidence>
<sequence length="188" mass="20452">MARWEPGVRERLLMAALDAFTEEGFEQTTVAGLAERAGVTERTFFRHFADKREVLFQGSSALQDGVTQAIAAAPDGLDLIEVVTRAFESVGPFFAERHEFARRRAAAIASNTSLLERELLKLSALKAANADALRARGVPDADAVLAAEFGAAIFHVGFQRWVDDSTGVGLDRHVRQVADDLKALITRG</sequence>